<reference evidence="1 2" key="1">
    <citation type="submission" date="2018-02" db="EMBL/GenBank/DDBJ databases">
        <title>Solimicrobium silvestre gen. nov., sp. nov., isolated from alpine forest soil.</title>
        <authorList>
            <person name="Margesin R."/>
            <person name="Albuquerque L."/>
            <person name="Zhang D.-C."/>
            <person name="Froufe H.J.C."/>
            <person name="Severino R."/>
            <person name="Roxo I."/>
            <person name="Egas C."/>
            <person name="Da Costa M.S."/>
        </authorList>
    </citation>
    <scope>NUCLEOTIDE SEQUENCE [LARGE SCALE GENOMIC DNA]</scope>
    <source>
        <strain evidence="1 2">S20-91</strain>
    </source>
</reference>
<gene>
    <name evidence="1" type="ORF">S2091_4487</name>
</gene>
<dbReference type="AlphaFoldDB" id="A0A2S9GSX5"/>
<keyword evidence="2" id="KW-1185">Reference proteome</keyword>
<dbReference type="Proteomes" id="UP000237839">
    <property type="component" value="Unassembled WGS sequence"/>
</dbReference>
<proteinExistence type="predicted"/>
<protein>
    <submittedName>
        <fullName evidence="1">Uncharacterized protein</fullName>
    </submittedName>
</protein>
<evidence type="ECO:0000313" key="1">
    <source>
        <dbReference type="EMBL" id="PRC90824.1"/>
    </source>
</evidence>
<organism evidence="1 2">
    <name type="scientific">Solimicrobium silvestre</name>
    <dbReference type="NCBI Taxonomy" id="2099400"/>
    <lineage>
        <taxon>Bacteria</taxon>
        <taxon>Pseudomonadati</taxon>
        <taxon>Pseudomonadota</taxon>
        <taxon>Betaproteobacteria</taxon>
        <taxon>Burkholderiales</taxon>
        <taxon>Oxalobacteraceae</taxon>
        <taxon>Solimicrobium</taxon>
    </lineage>
</organism>
<evidence type="ECO:0000313" key="2">
    <source>
        <dbReference type="Proteomes" id="UP000237839"/>
    </source>
</evidence>
<comment type="caution">
    <text evidence="1">The sequence shown here is derived from an EMBL/GenBank/DDBJ whole genome shotgun (WGS) entry which is preliminary data.</text>
</comment>
<dbReference type="EMBL" id="PUGF01000035">
    <property type="protein sequence ID" value="PRC90824.1"/>
    <property type="molecule type" value="Genomic_DNA"/>
</dbReference>
<accession>A0A2S9GSX5</accession>
<sequence>MKNNAIFSSHRMKRRGYQKGRFPKFCNYIKVSTGIYEARLDPALFFHPVALPKALRMISRIGSYAFQLESKELE</sequence>
<name>A0A2S9GSX5_9BURK</name>